<evidence type="ECO:0000256" key="6">
    <source>
        <dbReference type="SAM" id="Phobius"/>
    </source>
</evidence>
<feature type="transmembrane region" description="Helical" evidence="6">
    <location>
        <begin position="146"/>
        <end position="166"/>
    </location>
</feature>
<feature type="transmembrane region" description="Helical" evidence="6">
    <location>
        <begin position="69"/>
        <end position="91"/>
    </location>
</feature>
<evidence type="ECO:0000256" key="1">
    <source>
        <dbReference type="ARBA" id="ARBA00004141"/>
    </source>
</evidence>
<dbReference type="InterPro" id="IPR000620">
    <property type="entry name" value="EamA_dom"/>
</dbReference>
<feature type="transmembrane region" description="Helical" evidence="6">
    <location>
        <begin position="207"/>
        <end position="228"/>
    </location>
</feature>
<evidence type="ECO:0000256" key="3">
    <source>
        <dbReference type="ARBA" id="ARBA00022692"/>
    </source>
</evidence>
<reference evidence="8 9" key="1">
    <citation type="submission" date="2017-05" db="EMBL/GenBank/DDBJ databases">
        <authorList>
            <person name="Varghese N."/>
            <person name="Submissions S."/>
        </authorList>
    </citation>
    <scope>NUCLEOTIDE SEQUENCE [LARGE SCALE GENOMIC DNA]</scope>
    <source>
        <strain evidence="8 9">DSM 28009</strain>
    </source>
</reference>
<keyword evidence="4 6" id="KW-1133">Transmembrane helix</keyword>
<protein>
    <submittedName>
        <fullName evidence="8">S-adenosylmethionine uptake transporter</fullName>
    </submittedName>
</protein>
<organism evidence="8 9">
    <name type="scientific">Ruegeria faecimaris</name>
    <dbReference type="NCBI Taxonomy" id="686389"/>
    <lineage>
        <taxon>Bacteria</taxon>
        <taxon>Pseudomonadati</taxon>
        <taxon>Pseudomonadota</taxon>
        <taxon>Alphaproteobacteria</taxon>
        <taxon>Rhodobacterales</taxon>
        <taxon>Roseobacteraceae</taxon>
        <taxon>Ruegeria</taxon>
    </lineage>
</organism>
<gene>
    <name evidence="8" type="ORF">SAMN06265380_1056</name>
</gene>
<feature type="transmembrane region" description="Helical" evidence="6">
    <location>
        <begin position="37"/>
        <end position="57"/>
    </location>
</feature>
<evidence type="ECO:0000313" key="8">
    <source>
        <dbReference type="EMBL" id="SMO67229.1"/>
    </source>
</evidence>
<feature type="transmembrane region" description="Helical" evidence="6">
    <location>
        <begin position="263"/>
        <end position="280"/>
    </location>
</feature>
<dbReference type="InterPro" id="IPR037185">
    <property type="entry name" value="EmrE-like"/>
</dbReference>
<feature type="domain" description="EamA" evidence="7">
    <location>
        <begin position="6"/>
        <end position="139"/>
    </location>
</feature>
<dbReference type="Pfam" id="PF00892">
    <property type="entry name" value="EamA"/>
    <property type="match status" value="1"/>
</dbReference>
<dbReference type="SUPFAM" id="SSF103481">
    <property type="entry name" value="Multidrug resistance efflux transporter EmrE"/>
    <property type="match status" value="2"/>
</dbReference>
<evidence type="ECO:0000259" key="7">
    <source>
        <dbReference type="Pfam" id="PF00892"/>
    </source>
</evidence>
<accession>A0A521D6C3</accession>
<feature type="transmembrane region" description="Helical" evidence="6">
    <location>
        <begin position="178"/>
        <end position="201"/>
    </location>
</feature>
<dbReference type="Proteomes" id="UP000319555">
    <property type="component" value="Unassembled WGS sequence"/>
</dbReference>
<evidence type="ECO:0000313" key="9">
    <source>
        <dbReference type="Proteomes" id="UP000319555"/>
    </source>
</evidence>
<evidence type="ECO:0000256" key="2">
    <source>
        <dbReference type="ARBA" id="ARBA00009853"/>
    </source>
</evidence>
<dbReference type="AlphaFoldDB" id="A0A521D6C3"/>
<feature type="transmembrane region" description="Helical" evidence="6">
    <location>
        <begin position="123"/>
        <end position="140"/>
    </location>
</feature>
<keyword evidence="9" id="KW-1185">Reference proteome</keyword>
<proteinExistence type="inferred from homology"/>
<keyword evidence="3 6" id="KW-0812">Transmembrane</keyword>
<dbReference type="PANTHER" id="PTHR22911">
    <property type="entry name" value="ACYL-MALONYL CONDENSING ENZYME-RELATED"/>
    <property type="match status" value="1"/>
</dbReference>
<name>A0A521D6C3_9RHOB</name>
<keyword evidence="5 6" id="KW-0472">Membrane</keyword>
<feature type="transmembrane region" description="Helical" evidence="6">
    <location>
        <begin position="240"/>
        <end position="257"/>
    </location>
</feature>
<sequence length="289" mass="31151">MTPNFRGALLMMGSMAAFTINDTLIKAAGAQIPLFQMVAIRGVLATILVYLLARYYGALHLNFPRHDKWLVAARCLAELLATIFFLVALLHMPLANVTAILLALPLTVTLGAALFFQEYIGWRRILAIVFGFAGMLLIVRPGTDGFSIYAIYALIAVASVTARDLITRRMSVHVPSLAVTLATTATITLTAVLVTSVSGWVPVPAAAGSMVAFAAVFVLTGYLFSVIVMRAGEIGFIAPFRYSSLIWALGLGWAVFGDWPDRITMAGAALVVGAGMFMLFRERTRQSAE</sequence>
<evidence type="ECO:0000256" key="5">
    <source>
        <dbReference type="ARBA" id="ARBA00023136"/>
    </source>
</evidence>
<dbReference type="EMBL" id="FXTE01000005">
    <property type="protein sequence ID" value="SMO67229.1"/>
    <property type="molecule type" value="Genomic_DNA"/>
</dbReference>
<evidence type="ECO:0000256" key="4">
    <source>
        <dbReference type="ARBA" id="ARBA00022989"/>
    </source>
</evidence>
<dbReference type="GO" id="GO:0016020">
    <property type="term" value="C:membrane"/>
    <property type="evidence" value="ECO:0007669"/>
    <property type="project" value="UniProtKB-SubCell"/>
</dbReference>
<feature type="transmembrane region" description="Helical" evidence="6">
    <location>
        <begin position="97"/>
        <end position="116"/>
    </location>
</feature>
<dbReference type="PANTHER" id="PTHR22911:SF6">
    <property type="entry name" value="SOLUTE CARRIER FAMILY 35 MEMBER G1"/>
    <property type="match status" value="1"/>
</dbReference>
<comment type="similarity">
    <text evidence="2">Belongs to the drug/metabolite transporter (DMT) superfamily. 10 TMS drug/metabolite exporter (DME) (TC 2.A.7.3) family.</text>
</comment>
<comment type="subcellular location">
    <subcellularLocation>
        <location evidence="1">Membrane</location>
        <topology evidence="1">Multi-pass membrane protein</topology>
    </subcellularLocation>
</comment>